<dbReference type="STRING" id="37692.ATP_00197"/>
<proteinExistence type="predicted"/>
<dbReference type="Proteomes" id="UP000002020">
    <property type="component" value="Chromosome"/>
</dbReference>
<evidence type="ECO:0000313" key="2">
    <source>
        <dbReference type="Proteomes" id="UP000002020"/>
    </source>
</evidence>
<gene>
    <name evidence="1" type="ordered locus">ATP_00197</name>
</gene>
<protein>
    <submittedName>
        <fullName evidence="1">Uncharacterized protein</fullName>
    </submittedName>
</protein>
<reference evidence="1 2" key="1">
    <citation type="journal article" date="2008" name="BMC Genomics">
        <title>The linear chromosome of the plant-pathogenic mycoplasma 'Candidatus Phytoplasma mali'.</title>
        <authorList>
            <person name="Kube M."/>
            <person name="Schneider B."/>
            <person name="Kuhl H."/>
            <person name="Dandekar T."/>
            <person name="Heitmann K."/>
            <person name="Migdoll A.M."/>
            <person name="Reinhardt R."/>
            <person name="Seemueller E."/>
        </authorList>
    </citation>
    <scope>NUCLEOTIDE SEQUENCE [LARGE SCALE GENOMIC DNA]</scope>
    <source>
        <strain evidence="1 2">AT</strain>
    </source>
</reference>
<dbReference type="KEGG" id="pml:ATP_00197"/>
<sequence length="334" mass="40321">MIKYFKNFKIIKFLLFILFFFFIILNHNFIYGLDKEIEKEFITFDVYLGKNSNKKDITEYLQKNIKNFDFSQKKILSLIEIDNSIINSNLMAIYLEPSSKELFPSKNINNSKDINYTNIYFFWFLENKNFNFNIKENMYDLLEQISQFDFIKKEDLKKIKLKTFKKINFQRIKFCIKNIFKKLSKNTGFILQNLLNNVLFENFVFKMLEFIEIKTGLFLNIEILNFIEINLNRFEKIKEEVLYFGEKKTFLGPGIIFLKEIFLIMEKINNSINENLNIVIKQFNEGIYDLFSGNFFKGFLEIFVDIPKKIFQGFFNVIDQIMIIFYQQDIYLIN</sequence>
<keyword evidence="2" id="KW-1185">Reference proteome</keyword>
<dbReference type="AlphaFoldDB" id="B3R0M0"/>
<name>B3R0M0_PHYMT</name>
<dbReference type="HOGENOM" id="CLU_830660_0_0_14"/>
<accession>B3R0M0</accession>
<evidence type="ECO:0000313" key="1">
    <source>
        <dbReference type="EMBL" id="CAP18384.1"/>
    </source>
</evidence>
<organism evidence="2">
    <name type="scientific">Phytoplasma mali (strain AT)</name>
    <dbReference type="NCBI Taxonomy" id="482235"/>
    <lineage>
        <taxon>Bacteria</taxon>
        <taxon>Bacillati</taxon>
        <taxon>Mycoplasmatota</taxon>
        <taxon>Mollicutes</taxon>
        <taxon>Acholeplasmatales</taxon>
        <taxon>Acholeplasmataceae</taxon>
        <taxon>Candidatus Phytoplasma</taxon>
        <taxon>16SrX (Apple proliferation group)</taxon>
    </lineage>
</organism>
<dbReference type="EMBL" id="CU469464">
    <property type="protein sequence ID" value="CAP18384.1"/>
    <property type="molecule type" value="Genomic_DNA"/>
</dbReference>